<reference evidence="2 3" key="1">
    <citation type="submission" date="2014-11" db="EMBL/GenBank/DDBJ databases">
        <authorList>
            <person name="Wibberg Daniel"/>
        </authorList>
    </citation>
    <scope>NUCLEOTIDE SEQUENCE [LARGE SCALE GENOMIC DNA]</scope>
    <source>
        <strain evidence="2">Rhizoctonia solani AG1-IB 7/3/14</strain>
    </source>
</reference>
<dbReference type="Proteomes" id="UP000059188">
    <property type="component" value="Unassembled WGS sequence"/>
</dbReference>
<evidence type="ECO:0000313" key="2">
    <source>
        <dbReference type="EMBL" id="CEL54431.1"/>
    </source>
</evidence>
<dbReference type="EMBL" id="LN679267">
    <property type="protein sequence ID" value="CEL54431.1"/>
    <property type="molecule type" value="Genomic_DNA"/>
</dbReference>
<feature type="region of interest" description="Disordered" evidence="1">
    <location>
        <begin position="334"/>
        <end position="369"/>
    </location>
</feature>
<feature type="compositionally biased region" description="Low complexity" evidence="1">
    <location>
        <begin position="346"/>
        <end position="368"/>
    </location>
</feature>
<sequence>MPRKLVCVFASEYYSVYARNLASQMVNNKTEQCVHFAQAEAPLPTSSSKPTGVRGIMSRKSSGANKALTPPPYAKVLSGAYGFLAELYQPGDEIILAAVTGHPEEWALLLGATKVLAQHLEAGTEPIRVAQDLDPAVERERDIFNDIPKEEPPNPLLGISIESTVALTYCSQRQVNEINNLLLEEFPLSVKHIFSFNWATGYENYCDTYRDAMGQILKREVSYFIEMNWHVPVVVNATMNFIRYHPRETAAWRFITHTSHRTLTSLPVPLIPETFSSAPDTPTKASPTRSNSWFARAFTKKSKRASRSRTVPMTVTAARSNTYMSGFVTTSSGTFSPTSTPPFTPSSPRSSSLSSSDLTRSSRTSIDSGSCPTLREAYIQLPGMTKHEVWTFPVFRERKDNYHLPERVVWRSSRE</sequence>
<dbReference type="OrthoDB" id="3176611at2759"/>
<name>A0A0B7F8M7_THACB</name>
<protein>
    <submittedName>
        <fullName evidence="2">Uncharacterized protein</fullName>
    </submittedName>
</protein>
<evidence type="ECO:0000256" key="1">
    <source>
        <dbReference type="SAM" id="MobiDB-lite"/>
    </source>
</evidence>
<proteinExistence type="predicted"/>
<dbReference type="AlphaFoldDB" id="A0A0B7F8M7"/>
<accession>A0A0B7F8M7</accession>
<keyword evidence="3" id="KW-1185">Reference proteome</keyword>
<organism evidence="2 3">
    <name type="scientific">Thanatephorus cucumeris (strain AG1-IB / isolate 7/3/14)</name>
    <name type="common">Lettuce bottom rot fungus</name>
    <name type="synonym">Rhizoctonia solani</name>
    <dbReference type="NCBI Taxonomy" id="1108050"/>
    <lineage>
        <taxon>Eukaryota</taxon>
        <taxon>Fungi</taxon>
        <taxon>Dikarya</taxon>
        <taxon>Basidiomycota</taxon>
        <taxon>Agaricomycotina</taxon>
        <taxon>Agaricomycetes</taxon>
        <taxon>Cantharellales</taxon>
        <taxon>Ceratobasidiaceae</taxon>
        <taxon>Rhizoctonia</taxon>
        <taxon>Rhizoctonia solani AG-1</taxon>
    </lineage>
</organism>
<evidence type="ECO:0000313" key="3">
    <source>
        <dbReference type="Proteomes" id="UP000059188"/>
    </source>
</evidence>
<gene>
    <name evidence="2" type="ORF">RSOLAG1IB_11678</name>
</gene>